<reference evidence="1" key="1">
    <citation type="submission" date="2016-07" db="EMBL/GenBank/DDBJ databases">
        <title>Mitochondrial genome evolution in Stichotrich ciliates.</title>
        <authorList>
            <person name="Chen X."/>
            <person name="Landweber L."/>
        </authorList>
    </citation>
    <scope>NUCLEOTIDE SEQUENCE</scope>
</reference>
<dbReference type="SUPFAM" id="SSF46946">
    <property type="entry name" value="S13-like H2TH domain"/>
    <property type="match status" value="1"/>
</dbReference>
<dbReference type="GO" id="GO:0005840">
    <property type="term" value="C:ribosome"/>
    <property type="evidence" value="ECO:0007669"/>
    <property type="project" value="UniProtKB-KW"/>
</dbReference>
<geneLocation type="mitochondrion" evidence="1"/>
<sequence>MKFERLLKIYWARFFLFGGKTSSFELTLLQLVHQSPGLGKRTFDDFCLRFEWLDKYTRVYKKVVETPLCKRLDKPFIRVVNRYLAHLSSINHSALDLITLNILRSYLVRSFNGRAYLLRKPSHGQRTRSNARSAKIHNIRLTRHLRDYRKHLQLQLKSLQKVVYHRGKGKPVKPPKVLQKKMHKIPLNSHHIRKWF</sequence>
<accession>A0A2I4PEN9</accession>
<keyword evidence="1" id="KW-0496">Mitochondrion</keyword>
<keyword evidence="1" id="KW-0689">Ribosomal protein</keyword>
<organism evidence="1">
    <name type="scientific">Urostyla grandis</name>
    <dbReference type="NCBI Taxonomy" id="57509"/>
    <lineage>
        <taxon>Eukaryota</taxon>
        <taxon>Sar</taxon>
        <taxon>Alveolata</taxon>
        <taxon>Ciliophora</taxon>
        <taxon>Intramacronucleata</taxon>
        <taxon>Spirotrichea</taxon>
        <taxon>Stichotrichia</taxon>
        <taxon>Urostylida</taxon>
        <taxon>Urostylidae</taxon>
        <taxon>Urostyla</taxon>
    </lineage>
</organism>
<proteinExistence type="predicted"/>
<evidence type="ECO:0000313" key="1">
    <source>
        <dbReference type="EMBL" id="APW82398.1"/>
    </source>
</evidence>
<protein>
    <submittedName>
        <fullName evidence="1">Ribosomal protein S13</fullName>
    </submittedName>
</protein>
<keyword evidence="1" id="KW-0687">Ribonucleoprotein</keyword>
<dbReference type="GO" id="GO:0003676">
    <property type="term" value="F:nucleic acid binding"/>
    <property type="evidence" value="ECO:0007669"/>
    <property type="project" value="InterPro"/>
</dbReference>
<dbReference type="EMBL" id="KX494929">
    <property type="protein sequence ID" value="APW82398.1"/>
    <property type="molecule type" value="Genomic_DNA"/>
</dbReference>
<dbReference type="AlphaFoldDB" id="A0A2I4PEN9"/>
<name>A0A2I4PEN9_9SPIT</name>
<gene>
    <name evidence="1" type="primary">rps13</name>
</gene>
<dbReference type="InterPro" id="IPR010979">
    <property type="entry name" value="Ribosomal_uS13-like_H2TH"/>
</dbReference>